<organism evidence="1 2">
    <name type="scientific">Candidatus Thiodiazotropha taylori</name>
    <dbReference type="NCBI Taxonomy" id="2792791"/>
    <lineage>
        <taxon>Bacteria</taxon>
        <taxon>Pseudomonadati</taxon>
        <taxon>Pseudomonadota</taxon>
        <taxon>Gammaproteobacteria</taxon>
        <taxon>Chromatiales</taxon>
        <taxon>Sedimenticolaceae</taxon>
        <taxon>Candidatus Thiodiazotropha</taxon>
    </lineage>
</organism>
<dbReference type="AlphaFoldDB" id="A0A944QU99"/>
<gene>
    <name evidence="1" type="ORF">KME65_13240</name>
</gene>
<dbReference type="Proteomes" id="UP000770889">
    <property type="component" value="Unassembled WGS sequence"/>
</dbReference>
<reference evidence="1 2" key="1">
    <citation type="submission" date="2021-05" db="EMBL/GenBank/DDBJ databases">
        <title>Genetic and Functional Diversity in Clade A Lucinid endosymbionts from the Bahamas.</title>
        <authorList>
            <person name="Giani N.M."/>
            <person name="Engel A.S."/>
            <person name="Campbell B.J."/>
        </authorList>
    </citation>
    <scope>NUCLEOTIDE SEQUENCE [LARGE SCALE GENOMIC DNA]</scope>
    <source>
        <strain evidence="1">LUC16012Gg_MoonRockCtena</strain>
    </source>
</reference>
<sequence>MKYVIQYTLPYEHRVMVGIAADSPEKAISKAESLFDAGDIWQDTAEVPLLLDDYDEMGDGPLHFTVEQELANEEPWPEPDASVATLRRREAAFQASSLLVEAYRRGEQRGGSIDWEDLDEAYQAALQASGTAPERVRPEPCPRCSRLAVVMEGGIVQAVIADQPETAPSVAVIDYDIDGYEAEELRDITQSDGRKAKALAIEHYVEPTRIDLDEVFQESE</sequence>
<evidence type="ECO:0000313" key="1">
    <source>
        <dbReference type="EMBL" id="MBT2989912.1"/>
    </source>
</evidence>
<protein>
    <submittedName>
        <fullName evidence="1">Uncharacterized protein</fullName>
    </submittedName>
</protein>
<evidence type="ECO:0000313" key="2">
    <source>
        <dbReference type="Proteomes" id="UP000770889"/>
    </source>
</evidence>
<dbReference type="EMBL" id="JAHHGM010000012">
    <property type="protein sequence ID" value="MBT2989912.1"/>
    <property type="molecule type" value="Genomic_DNA"/>
</dbReference>
<proteinExistence type="predicted"/>
<name>A0A944QU99_9GAMM</name>
<comment type="caution">
    <text evidence="1">The sequence shown here is derived from an EMBL/GenBank/DDBJ whole genome shotgun (WGS) entry which is preliminary data.</text>
</comment>
<accession>A0A944QU99</accession>